<dbReference type="Proteomes" id="UP000236291">
    <property type="component" value="Unassembled WGS sequence"/>
</dbReference>
<gene>
    <name evidence="1" type="ORF">L195_g053537</name>
</gene>
<reference evidence="1 2" key="1">
    <citation type="journal article" date="2014" name="Am. J. Bot.">
        <title>Genome assembly and annotation for red clover (Trifolium pratense; Fabaceae).</title>
        <authorList>
            <person name="Istvanek J."/>
            <person name="Jaros M."/>
            <person name="Krenek A."/>
            <person name="Repkova J."/>
        </authorList>
    </citation>
    <scope>NUCLEOTIDE SEQUENCE [LARGE SCALE GENOMIC DNA]</scope>
    <source>
        <strain evidence="2">cv. Tatra</strain>
        <tissue evidence="1">Young leaves</tissue>
    </source>
</reference>
<dbReference type="EMBL" id="ASHM01090626">
    <property type="protein sequence ID" value="PNX63500.1"/>
    <property type="molecule type" value="Genomic_DNA"/>
</dbReference>
<proteinExistence type="predicted"/>
<evidence type="ECO:0000313" key="2">
    <source>
        <dbReference type="Proteomes" id="UP000236291"/>
    </source>
</evidence>
<evidence type="ECO:0000313" key="1">
    <source>
        <dbReference type="EMBL" id="PNX63500.1"/>
    </source>
</evidence>
<accession>A0A2K3KB27</accession>
<comment type="caution">
    <text evidence="1">The sequence shown here is derived from an EMBL/GenBank/DDBJ whole genome shotgun (WGS) entry which is preliminary data.</text>
</comment>
<dbReference type="AlphaFoldDB" id="A0A2K3KB27"/>
<protein>
    <submittedName>
        <fullName evidence="1">Uncharacterized protein</fullName>
    </submittedName>
</protein>
<reference evidence="1 2" key="2">
    <citation type="journal article" date="2017" name="Front. Plant Sci.">
        <title>Gene Classification and Mining of Molecular Markers Useful in Red Clover (Trifolium pratense) Breeding.</title>
        <authorList>
            <person name="Istvanek J."/>
            <person name="Dluhosova J."/>
            <person name="Dluhos P."/>
            <person name="Patkova L."/>
            <person name="Nedelnik J."/>
            <person name="Repkova J."/>
        </authorList>
    </citation>
    <scope>NUCLEOTIDE SEQUENCE [LARGE SCALE GENOMIC DNA]</scope>
    <source>
        <strain evidence="2">cv. Tatra</strain>
        <tissue evidence="1">Young leaves</tissue>
    </source>
</reference>
<organism evidence="1 2">
    <name type="scientific">Trifolium pratense</name>
    <name type="common">Red clover</name>
    <dbReference type="NCBI Taxonomy" id="57577"/>
    <lineage>
        <taxon>Eukaryota</taxon>
        <taxon>Viridiplantae</taxon>
        <taxon>Streptophyta</taxon>
        <taxon>Embryophyta</taxon>
        <taxon>Tracheophyta</taxon>
        <taxon>Spermatophyta</taxon>
        <taxon>Magnoliopsida</taxon>
        <taxon>eudicotyledons</taxon>
        <taxon>Gunneridae</taxon>
        <taxon>Pentapetalae</taxon>
        <taxon>rosids</taxon>
        <taxon>fabids</taxon>
        <taxon>Fabales</taxon>
        <taxon>Fabaceae</taxon>
        <taxon>Papilionoideae</taxon>
        <taxon>50 kb inversion clade</taxon>
        <taxon>NPAAA clade</taxon>
        <taxon>Hologalegina</taxon>
        <taxon>IRL clade</taxon>
        <taxon>Trifolieae</taxon>
        <taxon>Trifolium</taxon>
    </lineage>
</organism>
<sequence length="49" mass="5334">MLTGKHGSLLLRDAHQRKLLSNIASISTFLVVVKLHDGVLIPNLDAEAQ</sequence>
<name>A0A2K3KB27_TRIPR</name>